<dbReference type="InterPro" id="IPR040673">
    <property type="entry name" value="CCDC81_HU_dom_2"/>
</dbReference>
<keyword evidence="1" id="KW-0175">Coiled coil</keyword>
<dbReference type="VEuPathDB" id="FungiDB:PC110_g1741"/>
<protein>
    <recommendedName>
        <fullName evidence="7">CCDC81 HU domain-containing protein</fullName>
    </recommendedName>
</protein>
<evidence type="ECO:0000259" key="4">
    <source>
        <dbReference type="Pfam" id="PF18289"/>
    </source>
</evidence>
<name>A0A8T1TWI2_9STRA</name>
<feature type="domain" description="CCDC81 HU" evidence="3">
    <location>
        <begin position="147"/>
        <end position="226"/>
    </location>
</feature>
<feature type="compositionally biased region" description="Basic and acidic residues" evidence="2">
    <location>
        <begin position="70"/>
        <end position="82"/>
    </location>
</feature>
<reference evidence="5" key="1">
    <citation type="submission" date="2021-01" db="EMBL/GenBank/DDBJ databases">
        <title>Phytophthora aleatoria, a newly-described species from Pinus radiata is distinct from Phytophthora cactorum isolates based on comparative genomics.</title>
        <authorList>
            <person name="Mcdougal R."/>
            <person name="Panda P."/>
            <person name="Williams N."/>
            <person name="Studholme D.J."/>
        </authorList>
    </citation>
    <scope>NUCLEOTIDE SEQUENCE</scope>
    <source>
        <strain evidence="5">NZFS 3830</strain>
    </source>
</reference>
<sequence>MKKCVRWSTVTVYEFGVGLGGSAVPKHGGPSIGLARKPRCVWSTPLDDASLTERDDVEEDEAMPSPPRTTKTDDKRTKSDKPKRAHRRRKVRWLKPLERVTMLTKAGCSEKRIYRMMMESSEIAMSRRLTLRDISMSLYTLKHLLNDCSTRLSRTKFAAEKNRETLEDVWRAFNDWIESRFNQGKGVHIATFATITWETFTNSRNQPKLRPIFFLSDTFIKTYVLSQKRPPLSSANLASLEDINFTKIAIKFSRNLTKDLVFCAIRDMIQKIGMVASTGVAMSIEFNFGRLIAKNRCISVLFDPLKFPRALENHIARSMISSPPSTLGNLDDFDISPEDMIDYNNAAPLPEGATQAATSNLSFSTDDQEALPTNRSDPENILGTDVSIEEELQMYDALLSPGSVNSESSAKHRVMESAFKRHISKLANDVDLEAKYAFDLQLQQRRDLDTVALENKMRRLCAEDLQRHIQMQMQQREDTSASEKHQRRMIDPRACTFFSESERTRQGFEDQRYRNRVREQLKCQLQDQISNKEQERINTKQKLLQEDQQFLRRVRNELEAIEKKQILDRDELRKALTGSWNRDSGIKKLVEVRKKQKAAEQIHREGVAIIATARDHFPTLLKPLTPRICASRQDDDYSVGFDIRSTCGD</sequence>
<dbReference type="OrthoDB" id="552140at2759"/>
<evidence type="ECO:0000259" key="3">
    <source>
        <dbReference type="Pfam" id="PF14908"/>
    </source>
</evidence>
<feature type="coiled-coil region" evidence="1">
    <location>
        <begin position="518"/>
        <end position="564"/>
    </location>
</feature>
<evidence type="ECO:0000313" key="6">
    <source>
        <dbReference type="Proteomes" id="UP000688947"/>
    </source>
</evidence>
<dbReference type="VEuPathDB" id="FungiDB:PC110_g1740"/>
<dbReference type="PANTHER" id="PTHR14362">
    <property type="entry name" value="COILED-COIL DOMAIN-CONTAINING PROTEIN 81"/>
    <property type="match status" value="1"/>
</dbReference>
<evidence type="ECO:0000313" key="5">
    <source>
        <dbReference type="EMBL" id="KAG6948653.1"/>
    </source>
</evidence>
<feature type="domain" description="CCDC81 HU" evidence="4">
    <location>
        <begin position="241"/>
        <end position="312"/>
    </location>
</feature>
<dbReference type="EMBL" id="JAENGZ010001353">
    <property type="protein sequence ID" value="KAG6948653.1"/>
    <property type="molecule type" value="Genomic_DNA"/>
</dbReference>
<comment type="caution">
    <text evidence="5">The sequence shown here is derived from an EMBL/GenBank/DDBJ whole genome shotgun (WGS) entry which is preliminary data.</text>
</comment>
<evidence type="ECO:0000256" key="2">
    <source>
        <dbReference type="SAM" id="MobiDB-lite"/>
    </source>
</evidence>
<dbReference type="Proteomes" id="UP000688947">
    <property type="component" value="Unassembled WGS sequence"/>
</dbReference>
<gene>
    <name evidence="5" type="ORF">JG687_00015405</name>
</gene>
<evidence type="ECO:0008006" key="7">
    <source>
        <dbReference type="Google" id="ProtNLM"/>
    </source>
</evidence>
<dbReference type="InterPro" id="IPR026295">
    <property type="entry name" value="CCD81"/>
</dbReference>
<proteinExistence type="predicted"/>
<dbReference type="InterPro" id="IPR028034">
    <property type="entry name" value="HU-CCDC81"/>
</dbReference>
<accession>A0A8T1TWI2</accession>
<evidence type="ECO:0000256" key="1">
    <source>
        <dbReference type="SAM" id="Coils"/>
    </source>
</evidence>
<dbReference type="PANTHER" id="PTHR14362:SF2">
    <property type="entry name" value="COILED-COIL DOMAIN-CONTAINING PROTEIN 81"/>
    <property type="match status" value="1"/>
</dbReference>
<dbReference type="GO" id="GO:0005815">
    <property type="term" value="C:microtubule organizing center"/>
    <property type="evidence" value="ECO:0007669"/>
    <property type="project" value="TreeGrafter"/>
</dbReference>
<organism evidence="5 6">
    <name type="scientific">Phytophthora cactorum</name>
    <dbReference type="NCBI Taxonomy" id="29920"/>
    <lineage>
        <taxon>Eukaryota</taxon>
        <taxon>Sar</taxon>
        <taxon>Stramenopiles</taxon>
        <taxon>Oomycota</taxon>
        <taxon>Peronosporomycetes</taxon>
        <taxon>Peronosporales</taxon>
        <taxon>Peronosporaceae</taxon>
        <taxon>Phytophthora</taxon>
    </lineage>
</organism>
<dbReference type="Pfam" id="PF14908">
    <property type="entry name" value="HU-CCDC81_euk_1"/>
    <property type="match status" value="1"/>
</dbReference>
<feature type="compositionally biased region" description="Polar residues" evidence="2">
    <location>
        <begin position="355"/>
        <end position="375"/>
    </location>
</feature>
<dbReference type="Pfam" id="PF18289">
    <property type="entry name" value="HU-CCDC81_euk_2"/>
    <property type="match status" value="1"/>
</dbReference>
<feature type="region of interest" description="Disordered" evidence="2">
    <location>
        <begin position="48"/>
        <end position="88"/>
    </location>
</feature>
<dbReference type="AlphaFoldDB" id="A0A8T1TWI2"/>
<feature type="region of interest" description="Disordered" evidence="2">
    <location>
        <begin position="354"/>
        <end position="381"/>
    </location>
</feature>